<evidence type="ECO:0000256" key="15">
    <source>
        <dbReference type="ARBA" id="ARBA00031446"/>
    </source>
</evidence>
<keyword evidence="19" id="KW-1185">Reference proteome</keyword>
<evidence type="ECO:0000256" key="12">
    <source>
        <dbReference type="ARBA" id="ARBA00023014"/>
    </source>
</evidence>
<keyword evidence="11 17" id="KW-0408">Iron</keyword>
<proteinExistence type="inferred from homology"/>
<feature type="binding site" evidence="17">
    <location>
        <position position="33"/>
    </location>
    <ligand>
        <name>[4Fe-4S] cluster</name>
        <dbReference type="ChEBI" id="CHEBI:49883"/>
    </ligand>
</feature>
<dbReference type="UniPathway" id="UPA00392"/>
<dbReference type="EMBL" id="SLZZ01000007">
    <property type="protein sequence ID" value="TCS79758.1"/>
    <property type="molecule type" value="Genomic_DNA"/>
</dbReference>
<name>A0A4R3K9X0_9FIRM</name>
<dbReference type="GO" id="GO:0052693">
    <property type="term" value="F:epoxyqueuosine reductase activity"/>
    <property type="evidence" value="ECO:0007669"/>
    <property type="project" value="UniProtKB-UniRule"/>
</dbReference>
<dbReference type="OrthoDB" id="9801033at2"/>
<dbReference type="EC" id="1.17.99.6" evidence="4 17"/>
<keyword evidence="9 17" id="KW-0671">Queuosine biosynthesis</keyword>
<dbReference type="GO" id="GO:0046872">
    <property type="term" value="F:metal ion binding"/>
    <property type="evidence" value="ECO:0007669"/>
    <property type="project" value="UniProtKB-KW"/>
</dbReference>
<comment type="function">
    <text evidence="1 17">Catalyzes the conversion of epoxyqueuosine (oQ) to queuosine (Q), which is a hypermodified base found in the wobble positions of tRNA(Asp), tRNA(Asn), tRNA(His) and tRNA(Tyr).</text>
</comment>
<comment type="similarity">
    <text evidence="3 17">Belongs to the QueH family.</text>
</comment>
<organism evidence="18 19">
    <name type="scientific">Muricomes intestini</name>
    <dbReference type="NCBI Taxonomy" id="1796634"/>
    <lineage>
        <taxon>Bacteria</taxon>
        <taxon>Bacillati</taxon>
        <taxon>Bacillota</taxon>
        <taxon>Clostridia</taxon>
        <taxon>Lachnospirales</taxon>
        <taxon>Lachnospiraceae</taxon>
        <taxon>Muricomes</taxon>
    </lineage>
</organism>
<feature type="binding site" evidence="17">
    <location>
        <position position="34"/>
    </location>
    <ligand>
        <name>[4Fe-4S] cluster</name>
        <dbReference type="ChEBI" id="CHEBI:49883"/>
    </ligand>
</feature>
<dbReference type="PANTHER" id="PTHR36701:SF1">
    <property type="entry name" value="EPOXYQUEUOSINE REDUCTASE QUEH"/>
    <property type="match status" value="1"/>
</dbReference>
<evidence type="ECO:0000256" key="8">
    <source>
        <dbReference type="ARBA" id="ARBA00022723"/>
    </source>
</evidence>
<evidence type="ECO:0000256" key="16">
    <source>
        <dbReference type="ARBA" id="ARBA00047415"/>
    </source>
</evidence>
<keyword evidence="12 17" id="KW-0411">Iron-sulfur</keyword>
<comment type="catalytic activity">
    <reaction evidence="16 17">
        <text>epoxyqueuosine(34) in tRNA + AH2 = queuosine(34) in tRNA + A + H2O</text>
        <dbReference type="Rhea" id="RHEA:32159"/>
        <dbReference type="Rhea" id="RHEA-COMP:18571"/>
        <dbReference type="Rhea" id="RHEA-COMP:18582"/>
        <dbReference type="ChEBI" id="CHEBI:13193"/>
        <dbReference type="ChEBI" id="CHEBI:15377"/>
        <dbReference type="ChEBI" id="CHEBI:17499"/>
        <dbReference type="ChEBI" id="CHEBI:194431"/>
        <dbReference type="ChEBI" id="CHEBI:194443"/>
        <dbReference type="EC" id="1.17.99.6"/>
    </reaction>
</comment>
<dbReference type="Pfam" id="PF02677">
    <property type="entry name" value="QueH"/>
    <property type="match status" value="1"/>
</dbReference>
<dbReference type="InterPro" id="IPR003828">
    <property type="entry name" value="QueH"/>
</dbReference>
<dbReference type="AlphaFoldDB" id="A0A4R3K9X0"/>
<reference evidence="18 19" key="1">
    <citation type="submission" date="2019-03" db="EMBL/GenBank/DDBJ databases">
        <title>Genomic Encyclopedia of Type Strains, Phase IV (KMG-IV): sequencing the most valuable type-strain genomes for metagenomic binning, comparative biology and taxonomic classification.</title>
        <authorList>
            <person name="Goeker M."/>
        </authorList>
    </citation>
    <scope>NUCLEOTIDE SEQUENCE [LARGE SCALE GENOMIC DNA]</scope>
    <source>
        <strain evidence="18 19">DSM 29489</strain>
    </source>
</reference>
<evidence type="ECO:0000256" key="4">
    <source>
        <dbReference type="ARBA" id="ARBA00012622"/>
    </source>
</evidence>
<feature type="binding site" evidence="17">
    <location>
        <position position="115"/>
    </location>
    <ligand>
        <name>[4Fe-4S] cluster</name>
        <dbReference type="ChEBI" id="CHEBI:49883"/>
    </ligand>
</feature>
<evidence type="ECO:0000256" key="14">
    <source>
        <dbReference type="ARBA" id="ARBA00023284"/>
    </source>
</evidence>
<keyword evidence="10 17" id="KW-0560">Oxidoreductase</keyword>
<dbReference type="Proteomes" id="UP000295726">
    <property type="component" value="Unassembled WGS sequence"/>
</dbReference>
<evidence type="ECO:0000313" key="18">
    <source>
        <dbReference type="EMBL" id="TCS79758.1"/>
    </source>
</evidence>
<dbReference type="RefSeq" id="WP_132380060.1">
    <property type="nucleotide sequence ID" value="NZ_SLZZ01000007.1"/>
</dbReference>
<evidence type="ECO:0000256" key="6">
    <source>
        <dbReference type="ARBA" id="ARBA00022485"/>
    </source>
</evidence>
<evidence type="ECO:0000256" key="10">
    <source>
        <dbReference type="ARBA" id="ARBA00023002"/>
    </source>
</evidence>
<dbReference type="GO" id="GO:0051539">
    <property type="term" value="F:4 iron, 4 sulfur cluster binding"/>
    <property type="evidence" value="ECO:0007669"/>
    <property type="project" value="UniProtKB-UniRule"/>
</dbReference>
<keyword evidence="6 17" id="KW-0004">4Fe-4S</keyword>
<evidence type="ECO:0000256" key="7">
    <source>
        <dbReference type="ARBA" id="ARBA00022694"/>
    </source>
</evidence>
<protein>
    <recommendedName>
        <fullName evidence="5 17">Epoxyqueuosine reductase QueH</fullName>
        <ecNumber evidence="4 17">1.17.99.6</ecNumber>
    </recommendedName>
    <alternativeName>
        <fullName evidence="15 17">Queuosine biosynthesis protein QueH</fullName>
    </alternativeName>
</protein>
<evidence type="ECO:0000256" key="11">
    <source>
        <dbReference type="ARBA" id="ARBA00023004"/>
    </source>
</evidence>
<evidence type="ECO:0000256" key="2">
    <source>
        <dbReference type="ARBA" id="ARBA00004691"/>
    </source>
</evidence>
<accession>A0A4R3K9X0</accession>
<dbReference type="PANTHER" id="PTHR36701">
    <property type="entry name" value="EPOXYQUEUOSINE REDUCTASE QUEH"/>
    <property type="match status" value="1"/>
</dbReference>
<keyword evidence="13 17" id="KW-1015">Disulfide bond</keyword>
<evidence type="ECO:0000313" key="19">
    <source>
        <dbReference type="Proteomes" id="UP000295726"/>
    </source>
</evidence>
<keyword evidence="8 17" id="KW-0479">Metal-binding</keyword>
<evidence type="ECO:0000256" key="13">
    <source>
        <dbReference type="ARBA" id="ARBA00023157"/>
    </source>
</evidence>
<gene>
    <name evidence="17" type="primary">queH</name>
    <name evidence="18" type="ORF">EDD59_10711</name>
</gene>
<evidence type="ECO:0000256" key="17">
    <source>
        <dbReference type="HAMAP-Rule" id="MF_02089"/>
    </source>
</evidence>
<keyword evidence="7 17" id="KW-0819">tRNA processing</keyword>
<sequence length="211" mass="24783">MNNQNINYQKELDKVIDSLKAKECVPRLLLHSCCAPCSSYVLEYLSEFFEIVIFYYNPNIYPESEYYMRLAEQQKLIRDMHFKHPVSFLAGDYDRERFYEMVRGMENLKEGGARCFKCYELRLRETAEQAVKSGFDYFTTTLSISPMKNAQKLNSIGLEIAEEYGVKYLTSDFKKKNGYKRSTELSKKYGLYRQDYCGCEYSLQSAHGDKV</sequence>
<feature type="binding site" evidence="17">
    <location>
        <position position="118"/>
    </location>
    <ligand>
        <name>[4Fe-4S] cluster</name>
        <dbReference type="ChEBI" id="CHEBI:49883"/>
    </ligand>
</feature>
<keyword evidence="14 17" id="KW-0676">Redox-active center</keyword>
<feature type="disulfide bond" description="Redox-active" evidence="17">
    <location>
        <begin position="197"/>
        <end position="199"/>
    </location>
</feature>
<comment type="pathway">
    <text evidence="2 17">tRNA modification; tRNA-queuosine biosynthesis.</text>
</comment>
<evidence type="ECO:0000256" key="9">
    <source>
        <dbReference type="ARBA" id="ARBA00022785"/>
    </source>
</evidence>
<dbReference type="GO" id="GO:0008616">
    <property type="term" value="P:tRNA queuosine(34) biosynthetic process"/>
    <property type="evidence" value="ECO:0007669"/>
    <property type="project" value="UniProtKB-UniRule"/>
</dbReference>
<evidence type="ECO:0000256" key="1">
    <source>
        <dbReference type="ARBA" id="ARBA00002268"/>
    </source>
</evidence>
<comment type="caution">
    <text evidence="18">The sequence shown here is derived from an EMBL/GenBank/DDBJ whole genome shotgun (WGS) entry which is preliminary data.</text>
</comment>
<evidence type="ECO:0000256" key="5">
    <source>
        <dbReference type="ARBA" id="ARBA00016895"/>
    </source>
</evidence>
<evidence type="ECO:0000256" key="3">
    <source>
        <dbReference type="ARBA" id="ARBA00008207"/>
    </source>
</evidence>
<dbReference type="HAMAP" id="MF_02089">
    <property type="entry name" value="QueH"/>
    <property type="match status" value="1"/>
</dbReference>